<name>A0A9W8ZZY7_9AGAR</name>
<proteinExistence type="predicted"/>
<accession>A0A9W8ZZY7</accession>
<organism evidence="1 2">
    <name type="scientific">Lentinula lateritia</name>
    <dbReference type="NCBI Taxonomy" id="40482"/>
    <lineage>
        <taxon>Eukaryota</taxon>
        <taxon>Fungi</taxon>
        <taxon>Dikarya</taxon>
        <taxon>Basidiomycota</taxon>
        <taxon>Agaricomycotina</taxon>
        <taxon>Agaricomycetes</taxon>
        <taxon>Agaricomycetidae</taxon>
        <taxon>Agaricales</taxon>
        <taxon>Marasmiineae</taxon>
        <taxon>Omphalotaceae</taxon>
        <taxon>Lentinula</taxon>
    </lineage>
</organism>
<reference evidence="1" key="2">
    <citation type="journal article" date="2023" name="Proc. Natl. Acad. Sci. U.S.A.">
        <title>A global phylogenomic analysis of the shiitake genus Lentinula.</title>
        <authorList>
            <person name="Sierra-Patev S."/>
            <person name="Min B."/>
            <person name="Naranjo-Ortiz M."/>
            <person name="Looney B."/>
            <person name="Konkel Z."/>
            <person name="Slot J.C."/>
            <person name="Sakamoto Y."/>
            <person name="Steenwyk J.L."/>
            <person name="Rokas A."/>
            <person name="Carro J."/>
            <person name="Camarero S."/>
            <person name="Ferreira P."/>
            <person name="Molpeceres G."/>
            <person name="Ruiz-Duenas F.J."/>
            <person name="Serrano A."/>
            <person name="Henrissat B."/>
            <person name="Drula E."/>
            <person name="Hughes K.W."/>
            <person name="Mata J.L."/>
            <person name="Ishikawa N.K."/>
            <person name="Vargas-Isla R."/>
            <person name="Ushijima S."/>
            <person name="Smith C.A."/>
            <person name="Donoghue J."/>
            <person name="Ahrendt S."/>
            <person name="Andreopoulos W."/>
            <person name="He G."/>
            <person name="LaButti K."/>
            <person name="Lipzen A."/>
            <person name="Ng V."/>
            <person name="Riley R."/>
            <person name="Sandor L."/>
            <person name="Barry K."/>
            <person name="Martinez A.T."/>
            <person name="Xiao Y."/>
            <person name="Gibbons J.G."/>
            <person name="Terashima K."/>
            <person name="Grigoriev I.V."/>
            <person name="Hibbett D."/>
        </authorList>
    </citation>
    <scope>NUCLEOTIDE SEQUENCE</scope>
    <source>
        <strain evidence="1">Sp2 HRB7682 ss15</strain>
    </source>
</reference>
<evidence type="ECO:0000313" key="2">
    <source>
        <dbReference type="Proteomes" id="UP001150238"/>
    </source>
</evidence>
<gene>
    <name evidence="1" type="ORF">C8J55DRAFT_436608</name>
</gene>
<comment type="caution">
    <text evidence="1">The sequence shown here is derived from an EMBL/GenBank/DDBJ whole genome shotgun (WGS) entry which is preliminary data.</text>
</comment>
<dbReference type="AlphaFoldDB" id="A0A9W8ZZY7"/>
<dbReference type="EMBL" id="JANVFS010000033">
    <property type="protein sequence ID" value="KAJ4469994.1"/>
    <property type="molecule type" value="Genomic_DNA"/>
</dbReference>
<feature type="non-terminal residue" evidence="1">
    <location>
        <position position="1"/>
    </location>
</feature>
<protein>
    <submittedName>
        <fullName evidence="1">Uncharacterized protein</fullName>
    </submittedName>
</protein>
<sequence length="55" mass="6228">IFLDLCLNFGKCSTPGIWGQIADVMVKMLCKRGVEALLKWVDNFIFFLVSSFAQL</sequence>
<evidence type="ECO:0000313" key="1">
    <source>
        <dbReference type="EMBL" id="KAJ4469994.1"/>
    </source>
</evidence>
<reference evidence="1" key="1">
    <citation type="submission" date="2022-08" db="EMBL/GenBank/DDBJ databases">
        <authorList>
            <consortium name="DOE Joint Genome Institute"/>
            <person name="Min B."/>
            <person name="Riley R."/>
            <person name="Sierra-Patev S."/>
            <person name="Naranjo-Ortiz M."/>
            <person name="Looney B."/>
            <person name="Konkel Z."/>
            <person name="Slot J.C."/>
            <person name="Sakamoto Y."/>
            <person name="Steenwyk J.L."/>
            <person name="Rokas A."/>
            <person name="Carro J."/>
            <person name="Camarero S."/>
            <person name="Ferreira P."/>
            <person name="Molpeceres G."/>
            <person name="Ruiz-Duenas F.J."/>
            <person name="Serrano A."/>
            <person name="Henrissat B."/>
            <person name="Drula E."/>
            <person name="Hughes K.W."/>
            <person name="Mata J.L."/>
            <person name="Ishikawa N.K."/>
            <person name="Vargas-Isla R."/>
            <person name="Ushijima S."/>
            <person name="Smith C.A."/>
            <person name="Ahrendt S."/>
            <person name="Andreopoulos W."/>
            <person name="He G."/>
            <person name="Labutti K."/>
            <person name="Lipzen A."/>
            <person name="Ng V."/>
            <person name="Sandor L."/>
            <person name="Barry K."/>
            <person name="Martinez A.T."/>
            <person name="Xiao Y."/>
            <person name="Gibbons J.G."/>
            <person name="Terashima K."/>
            <person name="Hibbett D.S."/>
            <person name="Grigoriev I.V."/>
        </authorList>
    </citation>
    <scope>NUCLEOTIDE SEQUENCE</scope>
    <source>
        <strain evidence="1">Sp2 HRB7682 ss15</strain>
    </source>
</reference>
<dbReference type="Proteomes" id="UP001150238">
    <property type="component" value="Unassembled WGS sequence"/>
</dbReference>